<feature type="transmembrane region" description="Helical" evidence="6">
    <location>
        <begin position="176"/>
        <end position="196"/>
    </location>
</feature>
<dbReference type="PANTHER" id="PTHR31218">
    <property type="entry name" value="WAT1-RELATED PROTEIN"/>
    <property type="match status" value="1"/>
</dbReference>
<keyword evidence="3 6" id="KW-0812">Transmembrane</keyword>
<feature type="transmembrane region" description="Helical" evidence="6">
    <location>
        <begin position="134"/>
        <end position="156"/>
    </location>
</feature>
<evidence type="ECO:0000256" key="5">
    <source>
        <dbReference type="ARBA" id="ARBA00023136"/>
    </source>
</evidence>
<feature type="transmembrane region" description="Helical" evidence="6">
    <location>
        <begin position="64"/>
        <end position="85"/>
    </location>
</feature>
<dbReference type="EMBL" id="QZWG01000004">
    <property type="protein sequence ID" value="RZC18111.1"/>
    <property type="molecule type" value="Genomic_DNA"/>
</dbReference>
<dbReference type="SUPFAM" id="SSF103481">
    <property type="entry name" value="Multidrug resistance efflux transporter EmrE"/>
    <property type="match status" value="2"/>
</dbReference>
<feature type="transmembrane region" description="Helical" evidence="6">
    <location>
        <begin position="35"/>
        <end position="57"/>
    </location>
</feature>
<feature type="transmembrane region" description="Helical" evidence="6">
    <location>
        <begin position="272"/>
        <end position="291"/>
    </location>
</feature>
<dbReference type="Proteomes" id="UP000289340">
    <property type="component" value="Chromosome 4"/>
</dbReference>
<dbReference type="GO" id="GO:0022857">
    <property type="term" value="F:transmembrane transporter activity"/>
    <property type="evidence" value="ECO:0007669"/>
    <property type="project" value="InterPro"/>
</dbReference>
<feature type="transmembrane region" description="Helical" evidence="6">
    <location>
        <begin position="208"/>
        <end position="230"/>
    </location>
</feature>
<gene>
    <name evidence="8" type="ORF">D0Y65_010665</name>
</gene>
<dbReference type="AlphaFoldDB" id="A0A445L4T2"/>
<comment type="similarity">
    <text evidence="2 6">Belongs to the drug/metabolite transporter (DMT) superfamily. Plant drug/metabolite exporter (P-DME) (TC 2.A.7.4) family.</text>
</comment>
<feature type="transmembrane region" description="Helical" evidence="6">
    <location>
        <begin position="105"/>
        <end position="122"/>
    </location>
</feature>
<feature type="transmembrane region" description="Helical" evidence="6">
    <location>
        <begin position="297"/>
        <end position="316"/>
    </location>
</feature>
<feature type="domain" description="EamA" evidence="7">
    <location>
        <begin position="12"/>
        <end position="147"/>
    </location>
</feature>
<dbReference type="InterPro" id="IPR030184">
    <property type="entry name" value="WAT1-related"/>
</dbReference>
<protein>
    <recommendedName>
        <fullName evidence="6">WAT1-related protein</fullName>
    </recommendedName>
</protein>
<evidence type="ECO:0000313" key="8">
    <source>
        <dbReference type="EMBL" id="RZC18111.1"/>
    </source>
</evidence>
<accession>A0A445L4T2</accession>
<keyword evidence="4 6" id="KW-1133">Transmembrane helix</keyword>
<evidence type="ECO:0000256" key="1">
    <source>
        <dbReference type="ARBA" id="ARBA00004141"/>
    </source>
</evidence>
<dbReference type="InterPro" id="IPR000620">
    <property type="entry name" value="EamA_dom"/>
</dbReference>
<evidence type="ECO:0000256" key="2">
    <source>
        <dbReference type="ARBA" id="ARBA00007635"/>
    </source>
</evidence>
<feature type="transmembrane region" description="Helical" evidence="6">
    <location>
        <begin position="5"/>
        <end position="23"/>
    </location>
</feature>
<dbReference type="Pfam" id="PF00892">
    <property type="entry name" value="EamA"/>
    <property type="match status" value="1"/>
</dbReference>
<evidence type="ECO:0000256" key="3">
    <source>
        <dbReference type="ARBA" id="ARBA00022692"/>
    </source>
</evidence>
<reference evidence="8 9" key="1">
    <citation type="submission" date="2018-09" db="EMBL/GenBank/DDBJ databases">
        <title>A high-quality reference genome of wild soybean provides a powerful tool to mine soybean genomes.</title>
        <authorList>
            <person name="Xie M."/>
            <person name="Chung C.Y.L."/>
            <person name="Li M.-W."/>
            <person name="Wong F.-L."/>
            <person name="Chan T.-F."/>
            <person name="Lam H.-M."/>
        </authorList>
    </citation>
    <scope>NUCLEOTIDE SEQUENCE [LARGE SCALE GENOMIC DNA]</scope>
    <source>
        <strain evidence="9">cv. W05</strain>
        <tissue evidence="8">Hypocotyl of etiolated seedlings</tissue>
    </source>
</reference>
<organism evidence="8 9">
    <name type="scientific">Glycine soja</name>
    <name type="common">Wild soybean</name>
    <dbReference type="NCBI Taxonomy" id="3848"/>
    <lineage>
        <taxon>Eukaryota</taxon>
        <taxon>Viridiplantae</taxon>
        <taxon>Streptophyta</taxon>
        <taxon>Embryophyta</taxon>
        <taxon>Tracheophyta</taxon>
        <taxon>Spermatophyta</taxon>
        <taxon>Magnoliopsida</taxon>
        <taxon>eudicotyledons</taxon>
        <taxon>Gunneridae</taxon>
        <taxon>Pentapetalae</taxon>
        <taxon>rosids</taxon>
        <taxon>fabids</taxon>
        <taxon>Fabales</taxon>
        <taxon>Fabaceae</taxon>
        <taxon>Papilionoideae</taxon>
        <taxon>50 kb inversion clade</taxon>
        <taxon>NPAAA clade</taxon>
        <taxon>indigoferoid/millettioid clade</taxon>
        <taxon>Phaseoleae</taxon>
        <taxon>Glycine</taxon>
        <taxon>Glycine subgen. Soja</taxon>
    </lineage>
</organism>
<feature type="transmembrane region" description="Helical" evidence="6">
    <location>
        <begin position="242"/>
        <end position="265"/>
    </location>
</feature>
<name>A0A445L4T2_GLYSO</name>
<sequence length="351" mass="38776">MKELGVVAILLSIEFFDVIVYTVSKAAMKKGMNDFVFVMYSNAFATCLLLPITFIFYRKRALPPLTYFIVGQLFINGFLSCSVQMLRFFGIGYGSPTLATAMSDLIPAFTFILAIVFRMEILDWKTNSTRAKSIGTLVSIAGALIITLYKGQAVINNHPSNKLFPKKHVSSEQFDWVIGAVLLAGHSFVLSLLFIVQTWIIRNYPAELVIVLTRGTLVAMLSIPPSLISVTDPKALRLGFDVNLIAIALQAIFGVSLRSIVHIWVMSKKGPLYVAMFKPIGIIFAVIMGIAFLGDSIYLGSVLGAAIVVIGFYAVIWGKSQEQAKEECEVYDNSESYSPVVPLLKNKRMEE</sequence>
<evidence type="ECO:0000256" key="4">
    <source>
        <dbReference type="ARBA" id="ARBA00022989"/>
    </source>
</evidence>
<dbReference type="Gramene" id="XM_028374254.1">
    <property type="protein sequence ID" value="XP_028230055.1"/>
    <property type="gene ID" value="LOC114410340"/>
</dbReference>
<proteinExistence type="inferred from homology"/>
<evidence type="ECO:0000256" key="6">
    <source>
        <dbReference type="RuleBase" id="RU363077"/>
    </source>
</evidence>
<dbReference type="InterPro" id="IPR037185">
    <property type="entry name" value="EmrE-like"/>
</dbReference>
<keyword evidence="9" id="KW-1185">Reference proteome</keyword>
<comment type="subcellular location">
    <subcellularLocation>
        <location evidence="1 6">Membrane</location>
        <topology evidence="1 6">Multi-pass membrane protein</topology>
    </subcellularLocation>
</comment>
<dbReference type="Gramene" id="XM_028374255.1">
    <property type="protein sequence ID" value="XP_028230056.1"/>
    <property type="gene ID" value="LOC114410340"/>
</dbReference>
<comment type="caution">
    <text evidence="8">The sequence shown here is derived from an EMBL/GenBank/DDBJ whole genome shotgun (WGS) entry which is preliminary data.</text>
</comment>
<evidence type="ECO:0000259" key="7">
    <source>
        <dbReference type="Pfam" id="PF00892"/>
    </source>
</evidence>
<evidence type="ECO:0000313" key="9">
    <source>
        <dbReference type="Proteomes" id="UP000289340"/>
    </source>
</evidence>
<dbReference type="GO" id="GO:0016020">
    <property type="term" value="C:membrane"/>
    <property type="evidence" value="ECO:0007669"/>
    <property type="project" value="UniProtKB-SubCell"/>
</dbReference>
<keyword evidence="5 6" id="KW-0472">Membrane</keyword>